<evidence type="ECO:0000256" key="1">
    <source>
        <dbReference type="SAM" id="SignalP"/>
    </source>
</evidence>
<dbReference type="Proteomes" id="UP000554144">
    <property type="component" value="Unassembled WGS sequence"/>
</dbReference>
<feature type="chain" id="PRO_5033068192" evidence="1">
    <location>
        <begin position="22"/>
        <end position="215"/>
    </location>
</feature>
<gene>
    <name evidence="3" type="ORF">H0A62_13835</name>
</gene>
<evidence type="ECO:0000313" key="4">
    <source>
        <dbReference type="Proteomes" id="UP000554144"/>
    </source>
</evidence>
<proteinExistence type="predicted"/>
<protein>
    <submittedName>
        <fullName evidence="3">Membrane integrity-associated transporter subunit PqiC</fullName>
    </submittedName>
</protein>
<reference evidence="3 4" key="1">
    <citation type="submission" date="2020-07" db="EMBL/GenBank/DDBJ databases">
        <title>Taxonomic revisions and descriptions of new bacterial species based on genomic comparisons in the high-G+C-content subgroup of the family Alcaligenaceae.</title>
        <authorList>
            <person name="Szabo A."/>
            <person name="Felfoldi T."/>
        </authorList>
    </citation>
    <scope>NUCLEOTIDE SEQUENCE [LARGE SCALE GENOMIC DNA]</scope>
    <source>
        <strain evidence="3 4">DSM 25667</strain>
    </source>
</reference>
<keyword evidence="4" id="KW-1185">Reference proteome</keyword>
<evidence type="ECO:0000313" key="3">
    <source>
        <dbReference type="EMBL" id="NYT86688.1"/>
    </source>
</evidence>
<sequence>MNQLLKVLVCSLAGILLAACASSKPSHYYTLMATAPLQQPAAGSTPLPKYAISVQAVELPEQVDRPQIVITDPKSTQVMPLGDSLWASPLSYQLQNALSYELSSQLGVLDVSATGIPGSLPVWQVLMQVQRFESLYNERVLLDATWRLTPLNQGKKASIICRGATQVPVQQGVSAMVAGHQQALRQLAEVMARQIETGKTAVSDTQVNLKGCTSS</sequence>
<name>A0A853GU40_9BURK</name>
<dbReference type="Pfam" id="PF03886">
    <property type="entry name" value="ABC_trans_aux"/>
    <property type="match status" value="1"/>
</dbReference>
<feature type="signal peptide" evidence="1">
    <location>
        <begin position="1"/>
        <end position="21"/>
    </location>
</feature>
<dbReference type="Gene3D" id="3.40.50.10610">
    <property type="entry name" value="ABC-type transport auxiliary lipoprotein component"/>
    <property type="match status" value="1"/>
</dbReference>
<dbReference type="RefSeq" id="WP_130039833.1">
    <property type="nucleotide sequence ID" value="NZ_JACCEV010000004.1"/>
</dbReference>
<dbReference type="OrthoDB" id="1494661at2"/>
<evidence type="ECO:0000259" key="2">
    <source>
        <dbReference type="Pfam" id="PF03886"/>
    </source>
</evidence>
<keyword evidence="1" id="KW-0732">Signal</keyword>
<dbReference type="SUPFAM" id="SSF159594">
    <property type="entry name" value="XCC0632-like"/>
    <property type="match status" value="1"/>
</dbReference>
<dbReference type="InterPro" id="IPR005586">
    <property type="entry name" value="ABC_trans_aux"/>
</dbReference>
<accession>A0A853GU40</accession>
<dbReference type="EMBL" id="JACCEV010000004">
    <property type="protein sequence ID" value="NYT86688.1"/>
    <property type="molecule type" value="Genomic_DNA"/>
</dbReference>
<organism evidence="3 4">
    <name type="scientific">Pollutimonas harenae</name>
    <dbReference type="NCBI Taxonomy" id="657015"/>
    <lineage>
        <taxon>Bacteria</taxon>
        <taxon>Pseudomonadati</taxon>
        <taxon>Pseudomonadota</taxon>
        <taxon>Betaproteobacteria</taxon>
        <taxon>Burkholderiales</taxon>
        <taxon>Alcaligenaceae</taxon>
        <taxon>Pollutimonas</taxon>
    </lineage>
</organism>
<dbReference type="AlphaFoldDB" id="A0A853GU40"/>
<dbReference type="PROSITE" id="PS51257">
    <property type="entry name" value="PROKAR_LIPOPROTEIN"/>
    <property type="match status" value="1"/>
</dbReference>
<feature type="domain" description="ABC-type transport auxiliary lipoprotein component" evidence="2">
    <location>
        <begin position="29"/>
        <end position="192"/>
    </location>
</feature>
<comment type="caution">
    <text evidence="3">The sequence shown here is derived from an EMBL/GenBank/DDBJ whole genome shotgun (WGS) entry which is preliminary data.</text>
</comment>